<name>A0A0A6VM73_BIFLL</name>
<sequence>MPGRRRATRICQYARNILQAGSGKPAGNAVSWHLLMHLADMRALSVGAGPRFDSGTTPRLRYPTRWPSIRRRRAKYWYCTDSQTAQRRQRTNLWRNTDSGKAYRRQIARLWHTTDATRPTTIGNATNIGPPPTLASLSVGAGPFYESVTTPMVSERQHRDAVWISTDAA</sequence>
<dbReference type="Proteomes" id="UP000315512">
    <property type="component" value="Unassembled WGS sequence"/>
</dbReference>
<accession>A0A0A6VM73</accession>
<evidence type="ECO:0000313" key="1">
    <source>
        <dbReference type="EMBL" id="TPH35245.1"/>
    </source>
</evidence>
<dbReference type="AlphaFoldDB" id="A0A0A6VM73"/>
<proteinExistence type="predicted"/>
<reference evidence="1" key="1">
    <citation type="journal article" date="2019" name="Appl. Environ. Microbiol.">
        <title>An in vitro enrichment strategy for formulating synergistic synbiotics.</title>
        <authorList>
            <person name="Kok C.R."/>
            <person name="Quintero D.F.G."/>
            <person name="Niyirora C."/>
            <person name="Rose D."/>
            <person name="Li A."/>
            <person name="Hutkins R."/>
        </authorList>
    </citation>
    <scope>NUCLEOTIDE SEQUENCE</scope>
    <source>
        <strain evidence="1">CR15</strain>
    </source>
</reference>
<organism evidence="1 2">
    <name type="scientific">Bifidobacterium longum subsp. longum</name>
    <dbReference type="NCBI Taxonomy" id="1679"/>
    <lineage>
        <taxon>Bacteria</taxon>
        <taxon>Bacillati</taxon>
        <taxon>Actinomycetota</taxon>
        <taxon>Actinomycetes</taxon>
        <taxon>Bifidobacteriales</taxon>
        <taxon>Bifidobacteriaceae</taxon>
        <taxon>Bifidobacterium</taxon>
    </lineage>
</organism>
<gene>
    <name evidence="1" type="ORF">FCO76_08315</name>
</gene>
<evidence type="ECO:0000313" key="2">
    <source>
        <dbReference type="Proteomes" id="UP000315512"/>
    </source>
</evidence>
<protein>
    <submittedName>
        <fullName evidence="1">Uncharacterized protein</fullName>
    </submittedName>
</protein>
<reference evidence="1" key="2">
    <citation type="submission" date="2019-04" db="EMBL/GenBank/DDBJ databases">
        <authorList>
            <person name="Kok C.R."/>
            <person name="Hutkins R."/>
        </authorList>
    </citation>
    <scope>NUCLEOTIDE SEQUENCE</scope>
    <source>
        <strain evidence="1">CR15</strain>
    </source>
</reference>
<comment type="caution">
    <text evidence="1">The sequence shown here is derived from an EMBL/GenBank/DDBJ whole genome shotgun (WGS) entry which is preliminary data.</text>
</comment>
<dbReference type="EMBL" id="SZNG01000012">
    <property type="protein sequence ID" value="TPH35245.1"/>
    <property type="molecule type" value="Genomic_DNA"/>
</dbReference>